<keyword evidence="4" id="KW-0853">WD repeat</keyword>
<keyword evidence="2" id="KW-0539">Nucleus</keyword>
<feature type="repeat" description="WD" evidence="4">
    <location>
        <begin position="115"/>
        <end position="156"/>
    </location>
</feature>
<organism evidence="7 8">
    <name type="scientific">Ameca splendens</name>
    <dbReference type="NCBI Taxonomy" id="208324"/>
    <lineage>
        <taxon>Eukaryota</taxon>
        <taxon>Metazoa</taxon>
        <taxon>Chordata</taxon>
        <taxon>Craniata</taxon>
        <taxon>Vertebrata</taxon>
        <taxon>Euteleostomi</taxon>
        <taxon>Actinopterygii</taxon>
        <taxon>Neopterygii</taxon>
        <taxon>Teleostei</taxon>
        <taxon>Neoteleostei</taxon>
        <taxon>Acanthomorphata</taxon>
        <taxon>Ovalentaria</taxon>
        <taxon>Atherinomorphae</taxon>
        <taxon>Cyprinodontiformes</taxon>
        <taxon>Goodeidae</taxon>
        <taxon>Ameca</taxon>
    </lineage>
</organism>
<evidence type="ECO:0000256" key="3">
    <source>
        <dbReference type="ARBA" id="ARBA00038335"/>
    </source>
</evidence>
<dbReference type="Proteomes" id="UP001469553">
    <property type="component" value="Unassembled WGS sequence"/>
</dbReference>
<reference evidence="7 8" key="1">
    <citation type="submission" date="2021-06" db="EMBL/GenBank/DDBJ databases">
        <authorList>
            <person name="Palmer J.M."/>
        </authorList>
    </citation>
    <scope>NUCLEOTIDE SEQUENCE [LARGE SCALE GENOMIC DNA]</scope>
    <source>
        <strain evidence="7 8">AS_MEX2019</strain>
        <tissue evidence="7">Muscle</tissue>
    </source>
</reference>
<keyword evidence="8" id="KW-1185">Reference proteome</keyword>
<dbReference type="SUPFAM" id="SSF50978">
    <property type="entry name" value="WD40 repeat-like"/>
    <property type="match status" value="1"/>
</dbReference>
<comment type="subcellular location">
    <subcellularLocation>
        <location evidence="1">Nucleus</location>
    </subcellularLocation>
</comment>
<dbReference type="SMART" id="SM00320">
    <property type="entry name" value="WD40"/>
    <property type="match status" value="5"/>
</dbReference>
<sequence length="613" mass="67267">MAADGVRYSLQLPCVFSSKSRQYLAVCAQDGRLRVWNTDSKTLHQEFVPSAHLSATCTCIAWGPCRTVKEGPQRKKRKSEVAQVEERADLLAMGTAAGTVLIYSTVKGALHCTLDGGHSGGVNCVHWHPEDSLLYSGSEDTNIIEWDLQTGKTRSKWKADRAAVTSLCVSPDGKLLLSAGHVIKMWDLETKEVYRKFTGHSTAVTILRFATTRPPDSNGLYFLSGAAHDRLLSVWQVREDGKDKNSVVSFTLTDEPQHVDLSTSGRKEEAVRLAVVCKDGQLHLFEHFLNGPCKKPLLPSCSVQMSDTKDSPMPIPLLAAALGADPRSVLLAYGSHLQPVMEKVEINMAERHVCLTRDVKTTLSLSMETTVSKVKTPIVSAKSKVLIPGLPGHKAPLTAAPQGTEKRKKDADNKEISIAERLGEMDLEAVSNQKGAPKVEASLQTDNFAVLLMQGLESKDANILNKVFQTRKEVLIKKTVARLPLPAVIPLVEELTKRLQGHPLAACLMVRWLKAVLMHHTSYLASLPDLVTQLGVLYHMIESRVKMFHKLTKLHGKLHLLMTQVAANDSSTLVSEVDHTAKLVYEEVDSKTLHSPVTQPLSARKSVSCCLAT</sequence>
<evidence type="ECO:0000256" key="5">
    <source>
        <dbReference type="SAM" id="MobiDB-lite"/>
    </source>
</evidence>
<dbReference type="Pfam" id="PF04003">
    <property type="entry name" value="Utp12"/>
    <property type="match status" value="1"/>
</dbReference>
<dbReference type="InterPro" id="IPR007148">
    <property type="entry name" value="SSU_processome_Utp12"/>
</dbReference>
<dbReference type="Pfam" id="PF00400">
    <property type="entry name" value="WD40"/>
    <property type="match status" value="3"/>
</dbReference>
<evidence type="ECO:0000313" key="7">
    <source>
        <dbReference type="EMBL" id="MEQ2284061.1"/>
    </source>
</evidence>
<proteinExistence type="inferred from homology"/>
<evidence type="ECO:0000259" key="6">
    <source>
        <dbReference type="Pfam" id="PF04003"/>
    </source>
</evidence>
<gene>
    <name evidence="7" type="ORF">AMECASPLE_017725</name>
</gene>
<evidence type="ECO:0000256" key="1">
    <source>
        <dbReference type="ARBA" id="ARBA00004123"/>
    </source>
</evidence>
<dbReference type="EMBL" id="JAHRIP010010746">
    <property type="protein sequence ID" value="MEQ2284061.1"/>
    <property type="molecule type" value="Genomic_DNA"/>
</dbReference>
<dbReference type="PANTHER" id="PTHR44267:SF1">
    <property type="entry name" value="WD REPEAT-CONTAINING PROTEIN 43"/>
    <property type="match status" value="1"/>
</dbReference>
<dbReference type="PROSITE" id="PS50082">
    <property type="entry name" value="WD_REPEATS_2"/>
    <property type="match status" value="1"/>
</dbReference>
<protein>
    <recommendedName>
        <fullName evidence="6">Small-subunit processome Utp12 domain-containing protein</fullName>
    </recommendedName>
</protein>
<name>A0ABV0XRG5_9TELE</name>
<accession>A0ABV0XRG5</accession>
<feature type="domain" description="Small-subunit processome Utp12" evidence="6">
    <location>
        <begin position="460"/>
        <end position="562"/>
    </location>
</feature>
<dbReference type="InterPro" id="IPR001680">
    <property type="entry name" value="WD40_rpt"/>
</dbReference>
<dbReference type="PROSITE" id="PS50294">
    <property type="entry name" value="WD_REPEATS_REGION"/>
    <property type="match status" value="1"/>
</dbReference>
<evidence type="ECO:0000256" key="4">
    <source>
        <dbReference type="PROSITE-ProRule" id="PRU00221"/>
    </source>
</evidence>
<evidence type="ECO:0000313" key="8">
    <source>
        <dbReference type="Proteomes" id="UP001469553"/>
    </source>
</evidence>
<dbReference type="InterPro" id="IPR036322">
    <property type="entry name" value="WD40_repeat_dom_sf"/>
</dbReference>
<comment type="caution">
    <text evidence="7">The sequence shown here is derived from an EMBL/GenBank/DDBJ whole genome shotgun (WGS) entry which is preliminary data.</text>
</comment>
<dbReference type="InterPro" id="IPR052414">
    <property type="entry name" value="U3_snoRNA-assoc_WDR"/>
</dbReference>
<feature type="region of interest" description="Disordered" evidence="5">
    <location>
        <begin position="392"/>
        <end position="412"/>
    </location>
</feature>
<evidence type="ECO:0000256" key="2">
    <source>
        <dbReference type="ARBA" id="ARBA00023242"/>
    </source>
</evidence>
<dbReference type="InterPro" id="IPR015943">
    <property type="entry name" value="WD40/YVTN_repeat-like_dom_sf"/>
</dbReference>
<dbReference type="Gene3D" id="2.130.10.10">
    <property type="entry name" value="YVTN repeat-like/Quinoprotein amine dehydrogenase"/>
    <property type="match status" value="2"/>
</dbReference>
<dbReference type="PANTHER" id="PTHR44267">
    <property type="entry name" value="WD REPEAT-CONTAINING PROTEIN 43"/>
    <property type="match status" value="1"/>
</dbReference>
<comment type="similarity">
    <text evidence="3">Belongs to the UTP5 family.</text>
</comment>